<feature type="compositionally biased region" description="Low complexity" evidence="1">
    <location>
        <begin position="65"/>
        <end position="77"/>
    </location>
</feature>
<dbReference type="Proteomes" id="UP001266305">
    <property type="component" value="Unassembled WGS sequence"/>
</dbReference>
<sequence length="77" mass="7592">TQPPVAQTLARAPREAGTPGRGDCAPPLPAGPGERLASPPPFPPPPSRRVSPPSPRATGGGGRSGPSQGSPGLALRD</sequence>
<protein>
    <recommendedName>
        <fullName evidence="4">Dopamine receptor D4</fullName>
    </recommendedName>
</protein>
<organism evidence="2 3">
    <name type="scientific">Saguinus oedipus</name>
    <name type="common">Cotton-top tamarin</name>
    <name type="synonym">Oedipomidas oedipus</name>
    <dbReference type="NCBI Taxonomy" id="9490"/>
    <lineage>
        <taxon>Eukaryota</taxon>
        <taxon>Metazoa</taxon>
        <taxon>Chordata</taxon>
        <taxon>Craniata</taxon>
        <taxon>Vertebrata</taxon>
        <taxon>Euteleostomi</taxon>
        <taxon>Mammalia</taxon>
        <taxon>Eutheria</taxon>
        <taxon>Euarchontoglires</taxon>
        <taxon>Primates</taxon>
        <taxon>Haplorrhini</taxon>
        <taxon>Platyrrhini</taxon>
        <taxon>Cebidae</taxon>
        <taxon>Callitrichinae</taxon>
        <taxon>Saguinus</taxon>
    </lineage>
</organism>
<evidence type="ECO:0000256" key="1">
    <source>
        <dbReference type="SAM" id="MobiDB-lite"/>
    </source>
</evidence>
<evidence type="ECO:0008006" key="4">
    <source>
        <dbReference type="Google" id="ProtNLM"/>
    </source>
</evidence>
<feature type="compositionally biased region" description="Pro residues" evidence="1">
    <location>
        <begin position="38"/>
        <end position="55"/>
    </location>
</feature>
<accession>A0ABQ9W5L3</accession>
<evidence type="ECO:0000313" key="3">
    <source>
        <dbReference type="Proteomes" id="UP001266305"/>
    </source>
</evidence>
<feature type="region of interest" description="Disordered" evidence="1">
    <location>
        <begin position="1"/>
        <end position="77"/>
    </location>
</feature>
<proteinExistence type="predicted"/>
<comment type="caution">
    <text evidence="2">The sequence shown here is derived from an EMBL/GenBank/DDBJ whole genome shotgun (WGS) entry which is preliminary data.</text>
</comment>
<feature type="non-terminal residue" evidence="2">
    <location>
        <position position="1"/>
    </location>
</feature>
<dbReference type="EMBL" id="JASSZA010000002">
    <property type="protein sequence ID" value="KAK2116928.1"/>
    <property type="molecule type" value="Genomic_DNA"/>
</dbReference>
<gene>
    <name evidence="2" type="ORF">P7K49_003814</name>
</gene>
<feature type="non-terminal residue" evidence="2">
    <location>
        <position position="77"/>
    </location>
</feature>
<reference evidence="2 3" key="1">
    <citation type="submission" date="2023-05" db="EMBL/GenBank/DDBJ databases">
        <title>B98-5 Cell Line De Novo Hybrid Assembly: An Optical Mapping Approach.</title>
        <authorList>
            <person name="Kananen K."/>
            <person name="Auerbach J.A."/>
            <person name="Kautto E."/>
            <person name="Blachly J.S."/>
        </authorList>
    </citation>
    <scope>NUCLEOTIDE SEQUENCE [LARGE SCALE GENOMIC DNA]</scope>
    <source>
        <strain evidence="2">B95-8</strain>
        <tissue evidence="2">Cell line</tissue>
    </source>
</reference>
<evidence type="ECO:0000313" key="2">
    <source>
        <dbReference type="EMBL" id="KAK2116928.1"/>
    </source>
</evidence>
<keyword evidence="3" id="KW-1185">Reference proteome</keyword>
<name>A0ABQ9W5L3_SAGOE</name>